<accession>D1VVR7</accession>
<sequence>MSFLTALYKSYVYGEENDLIGLKEDGDNLILPIYHNSMKSNGKNIVEVFLDKDSNLLDARFLKEDEIVIFPVTEDSVARSSGVSPHPIFDNFDYIIQDESKKSLAYIEGLESWISYSNNEFLIVVRNFIEKDNSFDQIIKKLFYEYKLGKNKEVIQVDRSEKKEKETSYDFSKVFMTFKIRNFVENKDVNLTENRNLQDEFIKYIKDLNKKDQSIPKIICNISGKEDYLCLKHRPLIGSAKLISQITANNENFKGRFENPDETIKIGKETSQKIILMVKSLLDGKNTCRWLGEMTYVISWFSDDITNNRELNLAKEIQISYENTSKLSPRQMRKNKTYFGDENKTVLNLYDKTTEDIVKSFTSGRKRFVDGSNYYMTIIDKVSNGRVAVKYFREIETSRLKDNLVRWQQKYHWIRYDEQKRSYEFTPSPSNIIRSAYGIEREKGLEVSKKSFEKDQYGNILAAIVEGRDMPKNIVYALEMNIRNRLNYDKCWAQVKNCALAILKDKEGIENNMLDRKDTDRSYLYGRLLALYEILEKSTYDSDTERVTNAEKLWTSFVNKPVTMNFRLRNLMLPYEKKLGLSEGYKKELLTTIKEEISQIINLLSENYDYKSSKSNSPLGPGFIFGYEAELKFINYKFLKFKENQKATNTN</sequence>
<comment type="caution">
    <text evidence="1">The sequence shown here is derived from an EMBL/GenBank/DDBJ whole genome shotgun (WGS) entry which is preliminary data.</text>
</comment>
<dbReference type="InterPro" id="IPR010144">
    <property type="entry name" value="CRISPR-assoc_prot_Csd1-typ"/>
</dbReference>
<dbReference type="eggNOG" id="COG5632">
    <property type="taxonomic scope" value="Bacteria"/>
</dbReference>
<proteinExistence type="predicted"/>
<keyword evidence="2" id="KW-1185">Reference proteome</keyword>
<dbReference type="EMBL" id="ADDO01000066">
    <property type="protein sequence ID" value="EFA89355.1"/>
    <property type="molecule type" value="Genomic_DNA"/>
</dbReference>
<evidence type="ECO:0000313" key="1">
    <source>
        <dbReference type="EMBL" id="EFA89355.1"/>
    </source>
</evidence>
<dbReference type="AlphaFoldDB" id="D1VVR7"/>
<organism evidence="1 2">
    <name type="scientific">Peptoniphilus lacrimalis 315-B</name>
    <dbReference type="NCBI Taxonomy" id="596330"/>
    <lineage>
        <taxon>Bacteria</taxon>
        <taxon>Bacillati</taxon>
        <taxon>Bacillota</taxon>
        <taxon>Tissierellia</taxon>
        <taxon>Tissierellales</taxon>
        <taxon>Peptoniphilaceae</taxon>
        <taxon>Peptoniphilus</taxon>
    </lineage>
</organism>
<protein>
    <submittedName>
        <fullName evidence="1">CRISPR-associated protein, Csd1 family</fullName>
    </submittedName>
</protein>
<dbReference type="Pfam" id="PF09709">
    <property type="entry name" value="Cas_Csd1"/>
    <property type="match status" value="1"/>
</dbReference>
<name>D1VVR7_9FIRM</name>
<reference evidence="1 2" key="1">
    <citation type="submission" date="2009-12" db="EMBL/GenBank/DDBJ databases">
        <title>Genome Sequence of Peptoniphilus lacrimalis 315-B.</title>
        <authorList>
            <person name="Durkin A.S."/>
            <person name="Madupu R."/>
            <person name="Torralba M."/>
            <person name="Methe B."/>
            <person name="Sutton G."/>
            <person name="Strausberg R.L."/>
            <person name="Nelson K.E."/>
        </authorList>
    </citation>
    <scope>NUCLEOTIDE SEQUENCE [LARGE SCALE GENOMIC DNA]</scope>
    <source>
        <strain evidence="1 2">315-B</strain>
    </source>
</reference>
<evidence type="ECO:0000313" key="2">
    <source>
        <dbReference type="Proteomes" id="UP000005711"/>
    </source>
</evidence>
<gene>
    <name evidence="1" type="primary">csd1</name>
    <name evidence="1" type="ORF">HMPREF0628_0987</name>
</gene>
<dbReference type="NCBIfam" id="TIGR01863">
    <property type="entry name" value="cas_Csd1"/>
    <property type="match status" value="1"/>
</dbReference>
<dbReference type="Proteomes" id="UP000005711">
    <property type="component" value="Unassembled WGS sequence"/>
</dbReference>